<name>A0AAE3ZGI4_9ACTN</name>
<keyword evidence="3" id="KW-1185">Reference proteome</keyword>
<dbReference type="Proteomes" id="UP001180845">
    <property type="component" value="Unassembled WGS sequence"/>
</dbReference>
<sequence length="91" mass="10360">MSSPRCRLWRCGTSSPKTRRRAVRGPATPDGTCRRPQLQLEQHPHDGPLQLLQQLQPPRLMCTWVSSIRTIKASRVGVNTIMLMMRTPDDP</sequence>
<evidence type="ECO:0000256" key="1">
    <source>
        <dbReference type="SAM" id="MobiDB-lite"/>
    </source>
</evidence>
<feature type="region of interest" description="Disordered" evidence="1">
    <location>
        <begin position="1"/>
        <end position="35"/>
    </location>
</feature>
<reference evidence="2" key="1">
    <citation type="submission" date="2023-07" db="EMBL/GenBank/DDBJ databases">
        <title>Sequencing the genomes of 1000 actinobacteria strains.</title>
        <authorList>
            <person name="Klenk H.-P."/>
        </authorList>
    </citation>
    <scope>NUCLEOTIDE SEQUENCE</scope>
    <source>
        <strain evidence="2">DSM 45977</strain>
    </source>
</reference>
<organism evidence="2 3">
    <name type="scientific">Haloactinomyces albus</name>
    <dbReference type="NCBI Taxonomy" id="1352928"/>
    <lineage>
        <taxon>Bacteria</taxon>
        <taxon>Bacillati</taxon>
        <taxon>Actinomycetota</taxon>
        <taxon>Actinomycetes</taxon>
        <taxon>Actinopolysporales</taxon>
        <taxon>Actinopolysporaceae</taxon>
        <taxon>Haloactinomyces</taxon>
    </lineage>
</organism>
<protein>
    <submittedName>
        <fullName evidence="2">Uncharacterized protein</fullName>
    </submittedName>
</protein>
<proteinExistence type="predicted"/>
<evidence type="ECO:0000313" key="2">
    <source>
        <dbReference type="EMBL" id="MDR7303188.1"/>
    </source>
</evidence>
<dbReference type="EMBL" id="JAVDXW010000001">
    <property type="protein sequence ID" value="MDR7303188.1"/>
    <property type="molecule type" value="Genomic_DNA"/>
</dbReference>
<dbReference type="RefSeq" id="WP_310275325.1">
    <property type="nucleotide sequence ID" value="NZ_JAVDXW010000001.1"/>
</dbReference>
<comment type="caution">
    <text evidence="2">The sequence shown here is derived from an EMBL/GenBank/DDBJ whole genome shotgun (WGS) entry which is preliminary data.</text>
</comment>
<accession>A0AAE3ZGI4</accession>
<gene>
    <name evidence="2" type="ORF">JOF55_003369</name>
</gene>
<dbReference type="AlphaFoldDB" id="A0AAE3ZGI4"/>
<evidence type="ECO:0000313" key="3">
    <source>
        <dbReference type="Proteomes" id="UP001180845"/>
    </source>
</evidence>